<feature type="transmembrane region" description="Helical" evidence="1">
    <location>
        <begin position="105"/>
        <end position="125"/>
    </location>
</feature>
<keyword evidence="1" id="KW-0472">Membrane</keyword>
<gene>
    <name evidence="2" type="ORF">S3_BH_A12_0028</name>
</gene>
<dbReference type="EMBL" id="FO181360">
    <property type="protein sequence ID" value="CCG14159.1"/>
    <property type="molecule type" value="Genomic_DNA"/>
</dbReference>
<keyword evidence="1" id="KW-1133">Transmembrane helix</keyword>
<organism evidence="2">
    <name type="scientific">uncultured Flavobacteriia bacterium</name>
    <dbReference type="NCBI Taxonomy" id="212695"/>
    <lineage>
        <taxon>Bacteria</taxon>
        <taxon>Pseudomonadati</taxon>
        <taxon>Bacteroidota</taxon>
        <taxon>Flavobacteriia</taxon>
        <taxon>environmental samples</taxon>
    </lineage>
</organism>
<name>H6RXH6_9BACT</name>
<sequence length="128" mass="14602">MKEQKKQTKILLGWVFVWVVSTAILSAGVNNLWDNVLITKIGLFINLAIGVGMIIANKNLFKHYDELQKKIHFESMALTLGLTVVVGLVYEISFDFGVINSEPEFEYLVFFICFSYMTSIVVNSLRFK</sequence>
<accession>H6RXH6</accession>
<proteinExistence type="predicted"/>
<keyword evidence="1" id="KW-0812">Transmembrane</keyword>
<evidence type="ECO:0000313" key="2">
    <source>
        <dbReference type="EMBL" id="CCG14159.1"/>
    </source>
</evidence>
<feature type="transmembrane region" description="Helical" evidence="1">
    <location>
        <begin position="36"/>
        <end position="56"/>
    </location>
</feature>
<reference evidence="2" key="2">
    <citation type="submission" date="2012-02" db="EMBL/GenBank/DDBJ databases">
        <authorList>
            <person name="Genoscope - CEA"/>
        </authorList>
    </citation>
    <scope>NUCLEOTIDE SEQUENCE</scope>
</reference>
<evidence type="ECO:0000256" key="1">
    <source>
        <dbReference type="SAM" id="Phobius"/>
    </source>
</evidence>
<reference evidence="2" key="1">
    <citation type="journal article" date="2012" name="Environ. Microbiol.">
        <title>Genomic content of uncultured Bacteroidetes from contrasting oceanic provinces in the North Atlantic Ocean.</title>
        <authorList>
            <person name="Gomez-Pereira P.R."/>
            <person name="Schuler M."/>
            <person name="Fuchs B.M."/>
            <person name="Bennke C."/>
            <person name="Teeling H."/>
            <person name="Waldmann J."/>
            <person name="Richter M."/>
            <person name="Barbe V."/>
            <person name="Bataille E."/>
            <person name="Glockner F.O."/>
            <person name="Amann R."/>
        </authorList>
    </citation>
    <scope>NUCLEOTIDE SEQUENCE</scope>
</reference>
<dbReference type="AlphaFoldDB" id="H6RXH6"/>
<protein>
    <submittedName>
        <fullName evidence="2">Uncharacterized protein</fullName>
    </submittedName>
</protein>
<feature type="transmembrane region" description="Helical" evidence="1">
    <location>
        <begin position="77"/>
        <end position="99"/>
    </location>
</feature>